<dbReference type="EMBL" id="VSSQ01100131">
    <property type="protein sequence ID" value="MPN42411.1"/>
    <property type="molecule type" value="Genomic_DNA"/>
</dbReference>
<gene>
    <name evidence="1" type="ORF">SDC9_189968</name>
</gene>
<dbReference type="AlphaFoldDB" id="A0A645HTP2"/>
<protein>
    <submittedName>
        <fullName evidence="1">Uncharacterized protein</fullName>
    </submittedName>
</protein>
<accession>A0A645HTP2</accession>
<evidence type="ECO:0000313" key="1">
    <source>
        <dbReference type="EMBL" id="MPN42411.1"/>
    </source>
</evidence>
<organism evidence="1">
    <name type="scientific">bioreactor metagenome</name>
    <dbReference type="NCBI Taxonomy" id="1076179"/>
    <lineage>
        <taxon>unclassified sequences</taxon>
        <taxon>metagenomes</taxon>
        <taxon>ecological metagenomes</taxon>
    </lineage>
</organism>
<sequence length="108" mass="11957">MAAESTGGSFTIKSRPGVGTKVNAAFVRDHIDREPLGDMGETLASLIGCNPDVSFLYEHTWDNAVFRLSTQEVKNILKDIPLNTPEIILWIKEFINEQIYILYGGASV</sequence>
<proteinExistence type="predicted"/>
<name>A0A645HTP2_9ZZZZ</name>
<reference evidence="1" key="1">
    <citation type="submission" date="2019-08" db="EMBL/GenBank/DDBJ databases">
        <authorList>
            <person name="Kucharzyk K."/>
            <person name="Murdoch R.W."/>
            <person name="Higgins S."/>
            <person name="Loffler F."/>
        </authorList>
    </citation>
    <scope>NUCLEOTIDE SEQUENCE</scope>
</reference>
<comment type="caution">
    <text evidence="1">The sequence shown here is derived from an EMBL/GenBank/DDBJ whole genome shotgun (WGS) entry which is preliminary data.</text>
</comment>